<organism evidence="12 13">
    <name type="scientific">Stemphylium lycopersici</name>
    <name type="common">Tomato gray leaf spot disease fungus</name>
    <name type="synonym">Thyrospora lycopersici</name>
    <dbReference type="NCBI Taxonomy" id="183478"/>
    <lineage>
        <taxon>Eukaryota</taxon>
        <taxon>Fungi</taxon>
        <taxon>Dikarya</taxon>
        <taxon>Ascomycota</taxon>
        <taxon>Pezizomycotina</taxon>
        <taxon>Dothideomycetes</taxon>
        <taxon>Pleosporomycetidae</taxon>
        <taxon>Pleosporales</taxon>
        <taxon>Pleosporineae</taxon>
        <taxon>Pleosporaceae</taxon>
        <taxon>Stemphylium</taxon>
    </lineage>
</organism>
<evidence type="ECO:0000313" key="12">
    <source>
        <dbReference type="EMBL" id="RAR15068.1"/>
    </source>
</evidence>
<dbReference type="PANTHER" id="PTHR46471:SF2">
    <property type="entry name" value="CHITIN DEACETYLASE-RELATED"/>
    <property type="match status" value="1"/>
</dbReference>
<feature type="compositionally biased region" description="Pro residues" evidence="9">
    <location>
        <begin position="183"/>
        <end position="203"/>
    </location>
</feature>
<feature type="domain" description="Chitin-binding type-1" evidence="11">
    <location>
        <begin position="211"/>
        <end position="257"/>
    </location>
</feature>
<keyword evidence="3" id="KW-0479">Metal-binding</keyword>
<name>A0A364NCL5_STELY</name>
<dbReference type="STRING" id="183478.A0A364NCL5"/>
<dbReference type="GO" id="GO:0046872">
    <property type="term" value="F:metal ion binding"/>
    <property type="evidence" value="ECO:0007669"/>
    <property type="project" value="UniProtKB-KW"/>
</dbReference>
<proteinExistence type="predicted"/>
<keyword evidence="8" id="KW-1015">Disulfide bond</keyword>
<gene>
    <name evidence="12" type="ORF">DDE83_001505</name>
</gene>
<evidence type="ECO:0000256" key="8">
    <source>
        <dbReference type="PROSITE-ProRule" id="PRU00261"/>
    </source>
</evidence>
<evidence type="ECO:0000256" key="4">
    <source>
        <dbReference type="ARBA" id="ARBA00022729"/>
    </source>
</evidence>
<keyword evidence="7" id="KW-0170">Cobalt</keyword>
<comment type="caution">
    <text evidence="12">The sequence shown here is derived from an EMBL/GenBank/DDBJ whole genome shotgun (WGS) entry which is preliminary data.</text>
</comment>
<dbReference type="AlphaFoldDB" id="A0A364NCL5"/>
<evidence type="ECO:0000313" key="13">
    <source>
        <dbReference type="Proteomes" id="UP000249619"/>
    </source>
</evidence>
<evidence type="ECO:0000256" key="6">
    <source>
        <dbReference type="ARBA" id="ARBA00023277"/>
    </source>
</evidence>
<dbReference type="CDD" id="cd11618">
    <property type="entry name" value="ChtBD1_1"/>
    <property type="match status" value="1"/>
</dbReference>
<evidence type="ECO:0000259" key="11">
    <source>
        <dbReference type="PROSITE" id="PS50941"/>
    </source>
</evidence>
<evidence type="ECO:0000256" key="7">
    <source>
        <dbReference type="ARBA" id="ARBA00023285"/>
    </source>
</evidence>
<keyword evidence="6" id="KW-0119">Carbohydrate metabolism</keyword>
<keyword evidence="2 8" id="KW-0147">Chitin-binding</keyword>
<protein>
    <recommendedName>
        <fullName evidence="11">Chitin-binding type-1 domain-containing protein</fullName>
    </recommendedName>
</protein>
<accession>A0A364NCL5</accession>
<dbReference type="InterPro" id="IPR036861">
    <property type="entry name" value="Endochitinase-like_sf"/>
</dbReference>
<dbReference type="SUPFAM" id="SSF57016">
    <property type="entry name" value="Plant lectins/antimicrobial peptides"/>
    <property type="match status" value="1"/>
</dbReference>
<evidence type="ECO:0000256" key="10">
    <source>
        <dbReference type="SAM" id="SignalP"/>
    </source>
</evidence>
<feature type="region of interest" description="Disordered" evidence="9">
    <location>
        <begin position="157"/>
        <end position="210"/>
    </location>
</feature>
<comment type="cofactor">
    <cofactor evidence="1">
        <name>Co(2+)</name>
        <dbReference type="ChEBI" id="CHEBI:48828"/>
    </cofactor>
</comment>
<dbReference type="PANTHER" id="PTHR46471">
    <property type="entry name" value="CHITIN DEACETYLASE"/>
    <property type="match status" value="1"/>
</dbReference>
<feature type="disulfide bond" evidence="8">
    <location>
        <begin position="230"/>
        <end position="244"/>
    </location>
</feature>
<dbReference type="InterPro" id="IPR001002">
    <property type="entry name" value="Chitin-bd_1"/>
</dbReference>
<comment type="caution">
    <text evidence="8">Lacks conserved residue(s) required for the propagation of feature annotation.</text>
</comment>
<evidence type="ECO:0000256" key="2">
    <source>
        <dbReference type="ARBA" id="ARBA00022669"/>
    </source>
</evidence>
<feature type="signal peptide" evidence="10">
    <location>
        <begin position="1"/>
        <end position="17"/>
    </location>
</feature>
<keyword evidence="5" id="KW-0378">Hydrolase</keyword>
<evidence type="ECO:0000256" key="5">
    <source>
        <dbReference type="ARBA" id="ARBA00022801"/>
    </source>
</evidence>
<dbReference type="Gene3D" id="3.30.60.10">
    <property type="entry name" value="Endochitinase-like"/>
    <property type="match status" value="1"/>
</dbReference>
<evidence type="ECO:0000256" key="3">
    <source>
        <dbReference type="ARBA" id="ARBA00022723"/>
    </source>
</evidence>
<keyword evidence="13" id="KW-1185">Reference proteome</keyword>
<dbReference type="EMBL" id="QGDH01000015">
    <property type="protein sequence ID" value="RAR15068.1"/>
    <property type="molecule type" value="Genomic_DNA"/>
</dbReference>
<dbReference type="Pfam" id="PF00187">
    <property type="entry name" value="Chitin_bind_1"/>
    <property type="match status" value="1"/>
</dbReference>
<keyword evidence="4 10" id="KW-0732">Signal</keyword>
<feature type="chain" id="PRO_5017041801" description="Chitin-binding type-1 domain-containing protein" evidence="10">
    <location>
        <begin position="18"/>
        <end position="480"/>
    </location>
</feature>
<reference evidence="13" key="1">
    <citation type="submission" date="2018-05" db="EMBL/GenBank/DDBJ databases">
        <title>Draft genome sequence of Stemphylium lycopersici strain CIDEFI 213.</title>
        <authorList>
            <person name="Medina R."/>
            <person name="Franco M.E.E."/>
            <person name="Lucentini C.G."/>
            <person name="Saparrat M.C.N."/>
            <person name="Balatti P.A."/>
        </authorList>
    </citation>
    <scope>NUCLEOTIDE SEQUENCE [LARGE SCALE GENOMIC DNA]</scope>
    <source>
        <strain evidence="13">CIDEFI 213</strain>
    </source>
</reference>
<sequence length="480" mass="51621">MRLNLALLLGVVTLASATNTIKFINHCSYDIWFWTVGPAESKILGADQDRNMVPGNGGSVIHNMIDTEKAGGGISLKMRDYPYYQVAPAGIIQVEYHFQPSVSAIWPEGHCPPAYCSKTECWNTYMQQGGFKDEPSFKCLAGSDIFVETCTENSGQQTFYGQGPNSPRLISPPAPVMISDPVPEQPAPPPSLPSSLPPAPPPSQNFLASPNGECGAEKGYTCSGSVHGMCCSQWGFCGNTLDHCLPSCNRAFGHCLLEDGGNNSTDISGTSPVVTTATTATATVTESITHTHTSTKMQPGPIKTATVTRTHMLTKTHVRTSASFTKTLERTVYQPCPAKPFEVAVRKPCQTSSTGVLGATPATTTPPTITSTRFLTKTEFKTRASITKTLELTVYPAWCPAKALEEAPRTATMSLDHTVYEPYCPSSTTGVEVAALAITAPPTVTETRVLIKTHLRTVASVTKTLERTVYQSCRPRLFEG</sequence>
<dbReference type="GO" id="GO:0008061">
    <property type="term" value="F:chitin binding"/>
    <property type="evidence" value="ECO:0007669"/>
    <property type="project" value="UniProtKB-UniRule"/>
</dbReference>
<evidence type="ECO:0000256" key="9">
    <source>
        <dbReference type="SAM" id="MobiDB-lite"/>
    </source>
</evidence>
<dbReference type="Proteomes" id="UP000249619">
    <property type="component" value="Unassembled WGS sequence"/>
</dbReference>
<dbReference type="GO" id="GO:0016787">
    <property type="term" value="F:hydrolase activity"/>
    <property type="evidence" value="ECO:0007669"/>
    <property type="project" value="UniProtKB-KW"/>
</dbReference>
<dbReference type="PROSITE" id="PS50941">
    <property type="entry name" value="CHIT_BIND_I_2"/>
    <property type="match status" value="1"/>
</dbReference>
<evidence type="ECO:0000256" key="1">
    <source>
        <dbReference type="ARBA" id="ARBA00001941"/>
    </source>
</evidence>